<evidence type="ECO:0000313" key="3">
    <source>
        <dbReference type="Proteomes" id="UP001082703"/>
    </source>
</evidence>
<dbReference type="Proteomes" id="UP001082703">
    <property type="component" value="Unassembled WGS sequence"/>
</dbReference>
<keyword evidence="1" id="KW-0472">Membrane</keyword>
<keyword evidence="1" id="KW-0812">Transmembrane</keyword>
<keyword evidence="3" id="KW-1185">Reference proteome</keyword>
<reference evidence="2 3" key="1">
    <citation type="submission" date="2022-11" db="EMBL/GenBank/DDBJ databases">
        <authorList>
            <person name="Caiyu Z."/>
        </authorList>
    </citation>
    <scope>NUCLEOTIDE SEQUENCE [LARGE SCALE GENOMIC DNA]</scope>
    <source>
        <strain evidence="2 3">YR-4</strain>
    </source>
</reference>
<dbReference type="Gene3D" id="3.30.420.40">
    <property type="match status" value="2"/>
</dbReference>
<evidence type="ECO:0000313" key="2">
    <source>
        <dbReference type="EMBL" id="MCY1714423.1"/>
    </source>
</evidence>
<keyword evidence="1" id="KW-1133">Transmembrane helix</keyword>
<comment type="caution">
    <text evidence="2">The sequence shown here is derived from an EMBL/GenBank/DDBJ whole genome shotgun (WGS) entry which is preliminary data.</text>
</comment>
<dbReference type="EMBL" id="JAPOHA010000008">
    <property type="protein sequence ID" value="MCY1714423.1"/>
    <property type="molecule type" value="Genomic_DNA"/>
</dbReference>
<dbReference type="Gene3D" id="3.30.1490.300">
    <property type="match status" value="1"/>
</dbReference>
<accession>A0ABT4BU38</accession>
<dbReference type="RefSeq" id="WP_268058474.1">
    <property type="nucleotide sequence ID" value="NZ_JAPOHA010000008.1"/>
</dbReference>
<name>A0ABT4BU38_9FIRM</name>
<organism evidence="2 3">
    <name type="scientific">Caproiciproducens galactitolivorans</name>
    <dbReference type="NCBI Taxonomy" id="642589"/>
    <lineage>
        <taxon>Bacteria</taxon>
        <taxon>Bacillati</taxon>
        <taxon>Bacillota</taxon>
        <taxon>Clostridia</taxon>
        <taxon>Eubacteriales</taxon>
        <taxon>Acutalibacteraceae</taxon>
        <taxon>Caproiciproducens</taxon>
    </lineage>
</organism>
<evidence type="ECO:0000256" key="1">
    <source>
        <dbReference type="SAM" id="Phobius"/>
    </source>
</evidence>
<protein>
    <recommendedName>
        <fullName evidence="4">Competence protein A</fullName>
    </recommendedName>
</protein>
<sequence>MEIILLQMSRRALYLTGAKCRRKPVFGPPQCFELPQAMRNGKALDNLPAFAGFVRDCKKAANLQTNRILFCLEDDNVVSKEYRHLPCKKKELLALAGLEAETVLQEDVGNFILQNYEYGRLNDVTGKLTSSLFAAKSALLKQIKKSFSKCGLRVIKIAPPVGGLLYAGRTLPETNGQTAAVLDFDFVKTRLILLQNGTPVFQRTFETVFDDILEIIMKSQSLSFEDAFLLVTSQGIPMEQNQEAEKQISVLLEASVSEAVRNIRMVLSSERLELDRLILCGGLSAIHHFSEFFEHLGLDIPLDSMNSCCPAAKLPEVGPAAKLAGCSPACFITASGLLAAKKADEIDFLRPVKSMAGNHAANAGVLVFMTVFALCIMALEPLIYHFALERNEQDKAVLNDLKYSETKSLLNEQSDLSAKLQKKENDQYLLPKKSSTREPVRQLFSQIAAKAKSVEKCSFDSAANTIAVTFTAKNYSDYLAIKKSVESNGYFEIAVPFQAEMNDGICDCSVTLRVKNPPAQSGGKDGDKP</sequence>
<feature type="transmembrane region" description="Helical" evidence="1">
    <location>
        <begin position="360"/>
        <end position="379"/>
    </location>
</feature>
<proteinExistence type="predicted"/>
<evidence type="ECO:0008006" key="4">
    <source>
        <dbReference type="Google" id="ProtNLM"/>
    </source>
</evidence>
<gene>
    <name evidence="2" type="ORF">OUY18_09155</name>
</gene>